<dbReference type="KEGG" id="fvn:FVRRES_02790"/>
<proteinExistence type="predicted"/>
<dbReference type="Proteomes" id="UP000245910">
    <property type="component" value="Chromosome I"/>
</dbReference>
<evidence type="ECO:0000313" key="1">
    <source>
        <dbReference type="EMBL" id="CEI66278.1"/>
    </source>
</evidence>
<dbReference type="GeneID" id="37254431"/>
<protein>
    <submittedName>
        <fullName evidence="1">Uncharacterized protein</fullName>
    </submittedName>
</protein>
<dbReference type="RefSeq" id="XP_025589995.1">
    <property type="nucleotide sequence ID" value="XM_025730917.2"/>
</dbReference>
<keyword evidence="2" id="KW-1185">Reference proteome</keyword>
<dbReference type="AlphaFoldDB" id="A0A2L2T8I6"/>
<dbReference type="OrthoDB" id="74360at2759"/>
<accession>A0A2L2T8I6</accession>
<evidence type="ECO:0000313" key="2">
    <source>
        <dbReference type="Proteomes" id="UP000245910"/>
    </source>
</evidence>
<reference evidence="2" key="1">
    <citation type="submission" date="2014-10" db="EMBL/GenBank/DDBJ databases">
        <authorList>
            <person name="King R."/>
        </authorList>
    </citation>
    <scope>NUCLEOTIDE SEQUENCE [LARGE SCALE GENOMIC DNA]</scope>
    <source>
        <strain evidence="2">A3/5</strain>
    </source>
</reference>
<organism evidence="1 2">
    <name type="scientific">Fusarium venenatum</name>
    <dbReference type="NCBI Taxonomy" id="56646"/>
    <lineage>
        <taxon>Eukaryota</taxon>
        <taxon>Fungi</taxon>
        <taxon>Dikarya</taxon>
        <taxon>Ascomycota</taxon>
        <taxon>Pezizomycotina</taxon>
        <taxon>Sordariomycetes</taxon>
        <taxon>Hypocreomycetidae</taxon>
        <taxon>Hypocreales</taxon>
        <taxon>Nectriaceae</taxon>
        <taxon>Fusarium</taxon>
    </lineage>
</organism>
<dbReference type="EMBL" id="LN649229">
    <property type="protein sequence ID" value="CEI66278.1"/>
    <property type="molecule type" value="Genomic_DNA"/>
</dbReference>
<name>A0A2L2T8I6_9HYPO</name>
<sequence length="85" mass="9330">MTLSSKADDVYRDMGDLRTLFDEHPIPILSSETVSLISFATQGELEQASVVVDGFNDALANNNITSLQACFLAEQSYWKDSLALT</sequence>